<evidence type="ECO:0000313" key="1">
    <source>
        <dbReference type="EMBL" id="CAG8830026.1"/>
    </source>
</evidence>
<proteinExistence type="predicted"/>
<comment type="caution">
    <text evidence="1">The sequence shown here is derived from an EMBL/GenBank/DDBJ whole genome shotgun (WGS) entry which is preliminary data.</text>
</comment>
<dbReference type="EMBL" id="CAJVQC010098362">
    <property type="protein sequence ID" value="CAG8830026.1"/>
    <property type="molecule type" value="Genomic_DNA"/>
</dbReference>
<organism evidence="1 2">
    <name type="scientific">Racocetra persica</name>
    <dbReference type="NCBI Taxonomy" id="160502"/>
    <lineage>
        <taxon>Eukaryota</taxon>
        <taxon>Fungi</taxon>
        <taxon>Fungi incertae sedis</taxon>
        <taxon>Mucoromycota</taxon>
        <taxon>Glomeromycotina</taxon>
        <taxon>Glomeromycetes</taxon>
        <taxon>Diversisporales</taxon>
        <taxon>Gigasporaceae</taxon>
        <taxon>Racocetra</taxon>
    </lineage>
</organism>
<keyword evidence="2" id="KW-1185">Reference proteome</keyword>
<protein>
    <submittedName>
        <fullName evidence="1">9022_t:CDS:1</fullName>
    </submittedName>
</protein>
<name>A0ACA9S6U9_9GLOM</name>
<feature type="non-terminal residue" evidence="1">
    <location>
        <position position="1"/>
    </location>
</feature>
<evidence type="ECO:0000313" key="2">
    <source>
        <dbReference type="Proteomes" id="UP000789920"/>
    </source>
</evidence>
<dbReference type="Proteomes" id="UP000789920">
    <property type="component" value="Unassembled WGS sequence"/>
</dbReference>
<gene>
    <name evidence="1" type="ORF">RPERSI_LOCUS27666</name>
</gene>
<feature type="non-terminal residue" evidence="1">
    <location>
        <position position="305"/>
    </location>
</feature>
<accession>A0ACA9S6U9</accession>
<sequence>NIIEVKAAACNLYLGGDDFDLRIVKHFVQEFRRKFKKDLTVDGRAMSRLRAACERAKCTLSVTTQANIEIDSLFESIDFYTSLTRLRFEELNQGLFRSILDPIDKVLKDAKMDKNLVHEIILVGGSTRIPKVQKIISDFFNGKELNKSINPDEAVAFGAAVHASIKSGDESEKLQNLLLLEVAPLSLGIETAGGVMTPIIKRNTTVPTKKSEIVSTYSDNQPGLLIKVYEGERALTKNNNLLGKLILTGIPPAPRGVPQIEITFALCARKILNVSAVDKTTGRSESIIIDGGENNKDLTLLDPEW</sequence>
<reference evidence="1" key="1">
    <citation type="submission" date="2021-06" db="EMBL/GenBank/DDBJ databases">
        <authorList>
            <person name="Kallberg Y."/>
            <person name="Tangrot J."/>
            <person name="Rosling A."/>
        </authorList>
    </citation>
    <scope>NUCLEOTIDE SEQUENCE</scope>
    <source>
        <strain evidence="1">MA461A</strain>
    </source>
</reference>